<dbReference type="RefSeq" id="WP_012793704.1">
    <property type="nucleotide sequence ID" value="NC_013132.1"/>
</dbReference>
<dbReference type="Proteomes" id="UP000002215">
    <property type="component" value="Chromosome"/>
</dbReference>
<proteinExistence type="predicted"/>
<sequence>MSIFVRMKWFVYIFSLYVLVLSGIHCDADDDCCSDVITYTTSSHEQESPKDHKPVSPCSPFFACGVCHGVVIPESYTIKPVSLPSDKELHSQYIEPQLRDFFSAIWQPPKQV</sequence>
<dbReference type="AlphaFoldDB" id="A0A979G9X5"/>
<evidence type="ECO:0000313" key="2">
    <source>
        <dbReference type="Proteomes" id="UP000002215"/>
    </source>
</evidence>
<dbReference type="KEGG" id="cpi:Cpin_6130"/>
<name>A0A979G9X5_CHIPD</name>
<reference evidence="1 2" key="2">
    <citation type="journal article" date="2010" name="Stand. Genomic Sci.">
        <title>Complete genome sequence of Chitinophaga pinensis type strain (UQM 2034).</title>
        <authorList>
            <person name="Glavina Del Rio T."/>
            <person name="Abt B."/>
            <person name="Spring S."/>
            <person name="Lapidus A."/>
            <person name="Nolan M."/>
            <person name="Tice H."/>
            <person name="Copeland A."/>
            <person name="Cheng J.F."/>
            <person name="Chen F."/>
            <person name="Bruce D."/>
            <person name="Goodwin L."/>
            <person name="Pitluck S."/>
            <person name="Ivanova N."/>
            <person name="Mavromatis K."/>
            <person name="Mikhailova N."/>
            <person name="Pati A."/>
            <person name="Chen A."/>
            <person name="Palaniappan K."/>
            <person name="Land M."/>
            <person name="Hauser L."/>
            <person name="Chang Y.J."/>
            <person name="Jeffries C.D."/>
            <person name="Chain P."/>
            <person name="Saunders E."/>
            <person name="Detter J.C."/>
            <person name="Brettin T."/>
            <person name="Rohde M."/>
            <person name="Goker M."/>
            <person name="Bristow J."/>
            <person name="Eisen J.A."/>
            <person name="Markowitz V."/>
            <person name="Hugenholtz P."/>
            <person name="Kyrpides N.C."/>
            <person name="Klenk H.P."/>
            <person name="Lucas S."/>
        </authorList>
    </citation>
    <scope>NUCLEOTIDE SEQUENCE [LARGE SCALE GENOMIC DNA]</scope>
    <source>
        <strain evidence="2">ATCC 43595 / DSM 2588 / LMG 13176 / NBRC 15968 / NCIMB 11800 / UQM 2034</strain>
    </source>
</reference>
<evidence type="ECO:0000313" key="1">
    <source>
        <dbReference type="EMBL" id="ACU63539.1"/>
    </source>
</evidence>
<gene>
    <name evidence="1" type="ordered locus">Cpin_6130</name>
</gene>
<accession>A0A979G9X5</accession>
<protein>
    <submittedName>
        <fullName evidence="1">Uncharacterized protein</fullName>
    </submittedName>
</protein>
<organism evidence="1 2">
    <name type="scientific">Chitinophaga pinensis (strain ATCC 43595 / DSM 2588 / LMG 13176 / NBRC 15968 / NCIMB 11800 / UQM 2034)</name>
    <dbReference type="NCBI Taxonomy" id="485918"/>
    <lineage>
        <taxon>Bacteria</taxon>
        <taxon>Pseudomonadati</taxon>
        <taxon>Bacteroidota</taxon>
        <taxon>Chitinophagia</taxon>
        <taxon>Chitinophagales</taxon>
        <taxon>Chitinophagaceae</taxon>
        <taxon>Chitinophaga</taxon>
    </lineage>
</organism>
<dbReference type="EMBL" id="CP001699">
    <property type="protein sequence ID" value="ACU63539.1"/>
    <property type="molecule type" value="Genomic_DNA"/>
</dbReference>
<dbReference type="OrthoDB" id="671991at2"/>
<reference evidence="2" key="1">
    <citation type="submission" date="2009-08" db="EMBL/GenBank/DDBJ databases">
        <title>The complete genome of Chitinophaga pinensis DSM 2588.</title>
        <authorList>
            <consortium name="US DOE Joint Genome Institute (JGI-PGF)"/>
            <person name="Lucas S."/>
            <person name="Copeland A."/>
            <person name="Lapidus A."/>
            <person name="Glavina del Rio T."/>
            <person name="Dalin E."/>
            <person name="Tice H."/>
            <person name="Bruce D."/>
            <person name="Goodwin L."/>
            <person name="Pitluck S."/>
            <person name="Kyrpides N."/>
            <person name="Mavromatis K."/>
            <person name="Ivanova N."/>
            <person name="Mikhailova N."/>
            <person name="Sims D."/>
            <person name="Meinche L."/>
            <person name="Brettin T."/>
            <person name="Detter J.C."/>
            <person name="Han C."/>
            <person name="Larimer F."/>
            <person name="Land M."/>
            <person name="Hauser L."/>
            <person name="Markowitz V."/>
            <person name="Cheng J.-F."/>
            <person name="Hugenholtz P."/>
            <person name="Woyke T."/>
            <person name="Wu D."/>
            <person name="Spring S."/>
            <person name="Klenk H.-P."/>
            <person name="Eisen J.A."/>
        </authorList>
    </citation>
    <scope>NUCLEOTIDE SEQUENCE [LARGE SCALE GENOMIC DNA]</scope>
    <source>
        <strain evidence="2">ATCC 43595 / DSM 2588 / LMG 13176 / NBRC 15968 / NCIMB 11800 / UQM 2034</strain>
    </source>
</reference>